<accession>A0ABS2AUL5</accession>
<keyword evidence="3" id="KW-1185">Reference proteome</keyword>
<evidence type="ECO:0000313" key="3">
    <source>
        <dbReference type="Proteomes" id="UP000632138"/>
    </source>
</evidence>
<sequence>MTRLAYHSATLRARARLARAAAALPSGARVEGHDSVGGWAAQRSRDSEAQG</sequence>
<organism evidence="2 3">
    <name type="scientific">Paractinoplanes ovalisporus</name>
    <dbReference type="NCBI Taxonomy" id="2810368"/>
    <lineage>
        <taxon>Bacteria</taxon>
        <taxon>Bacillati</taxon>
        <taxon>Actinomycetota</taxon>
        <taxon>Actinomycetes</taxon>
        <taxon>Micromonosporales</taxon>
        <taxon>Micromonosporaceae</taxon>
        <taxon>Paractinoplanes</taxon>
    </lineage>
</organism>
<proteinExistence type="predicted"/>
<protein>
    <submittedName>
        <fullName evidence="2">Uncharacterized protein</fullName>
    </submittedName>
</protein>
<reference evidence="2 3" key="1">
    <citation type="submission" date="2021-01" db="EMBL/GenBank/DDBJ databases">
        <title>Actinoplanes sp. nov. LDG1-06 isolated from lichen.</title>
        <authorList>
            <person name="Saeng-In P."/>
            <person name="Phongsopitanun W."/>
            <person name="Kanchanasin P."/>
            <person name="Yuki M."/>
            <person name="Kudo T."/>
            <person name="Ohkuma M."/>
            <person name="Tanasupawat S."/>
        </authorList>
    </citation>
    <scope>NUCLEOTIDE SEQUENCE [LARGE SCALE GENOMIC DNA]</scope>
    <source>
        <strain evidence="2 3">LDG1-06</strain>
    </source>
</reference>
<comment type="caution">
    <text evidence="2">The sequence shown here is derived from an EMBL/GenBank/DDBJ whole genome shotgun (WGS) entry which is preliminary data.</text>
</comment>
<dbReference type="EMBL" id="JAENHP010000035">
    <property type="protein sequence ID" value="MBM2623418.1"/>
    <property type="molecule type" value="Genomic_DNA"/>
</dbReference>
<name>A0ABS2AUL5_9ACTN</name>
<evidence type="ECO:0000256" key="1">
    <source>
        <dbReference type="SAM" id="MobiDB-lite"/>
    </source>
</evidence>
<evidence type="ECO:0000313" key="2">
    <source>
        <dbReference type="EMBL" id="MBM2623418.1"/>
    </source>
</evidence>
<dbReference type="Proteomes" id="UP000632138">
    <property type="component" value="Unassembled WGS sequence"/>
</dbReference>
<gene>
    <name evidence="2" type="ORF">JIG36_48780</name>
</gene>
<feature type="region of interest" description="Disordered" evidence="1">
    <location>
        <begin position="25"/>
        <end position="51"/>
    </location>
</feature>
<dbReference type="RefSeq" id="WP_236049946.1">
    <property type="nucleotide sequence ID" value="NZ_JAENHP010000035.1"/>
</dbReference>